<dbReference type="Gene3D" id="2.30.330.10">
    <property type="entry name" value="SpoA-like"/>
    <property type="match status" value="1"/>
</dbReference>
<evidence type="ECO:0000313" key="5">
    <source>
        <dbReference type="Proteomes" id="UP000824264"/>
    </source>
</evidence>
<dbReference type="SUPFAM" id="SSF101801">
    <property type="entry name" value="Surface presentation of antigens (SPOA)"/>
    <property type="match status" value="1"/>
</dbReference>
<sequence>MPERPPFRPPAQPPLAAQVMNRLCTRAQPWGFSVQGTACTLEAAPFAPFRAVAAVDVECGGGLWRLELGSLRFLALHPALASVEPGAVLPPELQLAVLEVLLAPVLAAAQAFMGTPLVLRASRFVEAASGDQDAGGARLCSVPLLLTVGTGKNAYPVPVRLDLPDRDSVPPLVERLETLPCRRAKGLAASLPVILSVEAGRMRLSLREAADLHCGDILLPERYPARDGRLALRLGPPDAPFLTFACSVSGSEATILSAYNAAPEEEPMSETTPSPETPPSAAPQDSLDVGELEVTLTFELERRRLTVRDVETLAPGYVFALGGDALSPVTLCANGKAIGTGRLVDLGGTLGVQITRLDTGGEQA</sequence>
<accession>A0A9D1R146</accession>
<comment type="similarity">
    <text evidence="1">Belongs to the FliN/MopA/SpaO family.</text>
</comment>
<dbReference type="Proteomes" id="UP000824264">
    <property type="component" value="Unassembled WGS sequence"/>
</dbReference>
<dbReference type="Pfam" id="PF01052">
    <property type="entry name" value="FliMN_C"/>
    <property type="match status" value="1"/>
</dbReference>
<dbReference type="NCBIfam" id="TIGR02551">
    <property type="entry name" value="SpaO_YscQ"/>
    <property type="match status" value="1"/>
</dbReference>
<dbReference type="GO" id="GO:0030254">
    <property type="term" value="P:protein secretion by the type III secretion system"/>
    <property type="evidence" value="ECO:0007669"/>
    <property type="project" value="InterPro"/>
</dbReference>
<feature type="region of interest" description="Disordered" evidence="2">
    <location>
        <begin position="262"/>
        <end position="287"/>
    </location>
</feature>
<feature type="domain" description="Flagellar motor switch protein FliN-like C-terminal" evidence="3">
    <location>
        <begin position="289"/>
        <end position="356"/>
    </location>
</feature>
<reference evidence="4" key="2">
    <citation type="submission" date="2021-04" db="EMBL/GenBank/DDBJ databases">
        <authorList>
            <person name="Gilroy R."/>
        </authorList>
    </citation>
    <scope>NUCLEOTIDE SEQUENCE</scope>
    <source>
        <strain evidence="4">ChiSxjej5B17-1746</strain>
    </source>
</reference>
<dbReference type="InterPro" id="IPR001543">
    <property type="entry name" value="FliN-like_C"/>
</dbReference>
<dbReference type="GO" id="GO:0071978">
    <property type="term" value="P:bacterial-type flagellum-dependent swarming motility"/>
    <property type="evidence" value="ECO:0007669"/>
    <property type="project" value="TreeGrafter"/>
</dbReference>
<dbReference type="InterPro" id="IPR036429">
    <property type="entry name" value="SpoA-like_sf"/>
</dbReference>
<organism evidence="4 5">
    <name type="scientific">Candidatus Bilophila faecipullorum</name>
    <dbReference type="NCBI Taxonomy" id="2838482"/>
    <lineage>
        <taxon>Bacteria</taxon>
        <taxon>Pseudomonadati</taxon>
        <taxon>Thermodesulfobacteriota</taxon>
        <taxon>Desulfovibrionia</taxon>
        <taxon>Desulfovibrionales</taxon>
        <taxon>Desulfovibrionaceae</taxon>
        <taxon>Bilophila</taxon>
    </lineage>
</organism>
<dbReference type="PANTHER" id="PTHR30034:SF6">
    <property type="entry name" value="YOP PROTEINS TRANSLOCATION PROTEIN Q"/>
    <property type="match status" value="1"/>
</dbReference>
<name>A0A9D1R146_9BACT</name>
<gene>
    <name evidence="4" type="primary">sctQ</name>
    <name evidence="4" type="ORF">H9874_10625</name>
</gene>
<evidence type="ECO:0000256" key="1">
    <source>
        <dbReference type="ARBA" id="ARBA00009226"/>
    </source>
</evidence>
<dbReference type="GO" id="GO:0050918">
    <property type="term" value="P:positive chemotaxis"/>
    <property type="evidence" value="ECO:0007669"/>
    <property type="project" value="TreeGrafter"/>
</dbReference>
<dbReference type="InterPro" id="IPR013385">
    <property type="entry name" value="T3SS_SpaO/YscQ/SpaO"/>
</dbReference>
<dbReference type="EMBL" id="DXGI01000395">
    <property type="protein sequence ID" value="HIW79578.1"/>
    <property type="molecule type" value="Genomic_DNA"/>
</dbReference>
<dbReference type="PANTHER" id="PTHR30034">
    <property type="entry name" value="FLAGELLAR MOTOR SWITCH PROTEIN FLIM"/>
    <property type="match status" value="1"/>
</dbReference>
<proteinExistence type="inferred from homology"/>
<dbReference type="AlphaFoldDB" id="A0A9D1R146"/>
<reference evidence="4" key="1">
    <citation type="journal article" date="2021" name="PeerJ">
        <title>Extensive microbial diversity within the chicken gut microbiome revealed by metagenomics and culture.</title>
        <authorList>
            <person name="Gilroy R."/>
            <person name="Ravi A."/>
            <person name="Getino M."/>
            <person name="Pursley I."/>
            <person name="Horton D.L."/>
            <person name="Alikhan N.F."/>
            <person name="Baker D."/>
            <person name="Gharbi K."/>
            <person name="Hall N."/>
            <person name="Watson M."/>
            <person name="Adriaenssens E.M."/>
            <person name="Foster-Nyarko E."/>
            <person name="Jarju S."/>
            <person name="Secka A."/>
            <person name="Antonio M."/>
            <person name="Oren A."/>
            <person name="Chaudhuri R.R."/>
            <person name="La Ragione R."/>
            <person name="Hildebrand F."/>
            <person name="Pallen M.J."/>
        </authorList>
    </citation>
    <scope>NUCLEOTIDE SEQUENCE</scope>
    <source>
        <strain evidence="4">ChiSxjej5B17-1746</strain>
    </source>
</reference>
<protein>
    <submittedName>
        <fullName evidence="4">Type III secretion system cytoplasmic ring protein SctQ</fullName>
    </submittedName>
</protein>
<evidence type="ECO:0000313" key="4">
    <source>
        <dbReference type="EMBL" id="HIW79578.1"/>
    </source>
</evidence>
<comment type="caution">
    <text evidence="4">The sequence shown here is derived from an EMBL/GenBank/DDBJ whole genome shotgun (WGS) entry which is preliminary data.</text>
</comment>
<evidence type="ECO:0000256" key="2">
    <source>
        <dbReference type="SAM" id="MobiDB-lite"/>
    </source>
</evidence>
<evidence type="ECO:0000259" key="3">
    <source>
        <dbReference type="Pfam" id="PF01052"/>
    </source>
</evidence>